<organism evidence="1 2">
    <name type="scientific">Rotaria magnacalcarata</name>
    <dbReference type="NCBI Taxonomy" id="392030"/>
    <lineage>
        <taxon>Eukaryota</taxon>
        <taxon>Metazoa</taxon>
        <taxon>Spiralia</taxon>
        <taxon>Gnathifera</taxon>
        <taxon>Rotifera</taxon>
        <taxon>Eurotatoria</taxon>
        <taxon>Bdelloidea</taxon>
        <taxon>Philodinida</taxon>
        <taxon>Philodinidae</taxon>
        <taxon>Rotaria</taxon>
    </lineage>
</organism>
<dbReference type="AlphaFoldDB" id="A0A8S3G2G1"/>
<reference evidence="1" key="1">
    <citation type="submission" date="2021-02" db="EMBL/GenBank/DDBJ databases">
        <authorList>
            <person name="Nowell W R."/>
        </authorList>
    </citation>
    <scope>NUCLEOTIDE SEQUENCE</scope>
</reference>
<name>A0A8S3G2G1_9BILA</name>
<evidence type="ECO:0000313" key="1">
    <source>
        <dbReference type="EMBL" id="CAF5152908.1"/>
    </source>
</evidence>
<feature type="non-terminal residue" evidence="1">
    <location>
        <position position="1"/>
    </location>
</feature>
<protein>
    <submittedName>
        <fullName evidence="1">Uncharacterized protein</fullName>
    </submittedName>
</protein>
<sequence length="38" mass="4414">GDVTTAFDSVTEQFDDDADDLLDYFEKTWIGERKRRGT</sequence>
<gene>
    <name evidence="1" type="ORF">BYL167_LOCUS72684</name>
</gene>
<proteinExistence type="predicted"/>
<dbReference type="Proteomes" id="UP000681967">
    <property type="component" value="Unassembled WGS sequence"/>
</dbReference>
<comment type="caution">
    <text evidence="1">The sequence shown here is derived from an EMBL/GenBank/DDBJ whole genome shotgun (WGS) entry which is preliminary data.</text>
</comment>
<accession>A0A8S3G2G1</accession>
<evidence type="ECO:0000313" key="2">
    <source>
        <dbReference type="Proteomes" id="UP000681967"/>
    </source>
</evidence>
<dbReference type="EMBL" id="CAJOBH010259068">
    <property type="protein sequence ID" value="CAF5152908.1"/>
    <property type="molecule type" value="Genomic_DNA"/>
</dbReference>